<feature type="transmembrane region" description="Helical" evidence="1">
    <location>
        <begin position="58"/>
        <end position="78"/>
    </location>
</feature>
<keyword evidence="1" id="KW-1133">Transmembrane helix</keyword>
<evidence type="ECO:0000313" key="3">
    <source>
        <dbReference type="Proteomes" id="UP001160301"/>
    </source>
</evidence>
<gene>
    <name evidence="2" type="ORF">QHF89_21075</name>
</gene>
<keyword evidence="1" id="KW-0812">Transmembrane</keyword>
<protein>
    <submittedName>
        <fullName evidence="2">DUF5985 family protein</fullName>
    </submittedName>
</protein>
<name>A0ABT6NUM1_9BACT</name>
<reference evidence="2 3" key="1">
    <citation type="submission" date="2023-04" db="EMBL/GenBank/DDBJ databases">
        <title>The genome sequence of Polyangium sorediatum DSM14670.</title>
        <authorList>
            <person name="Zhang X."/>
        </authorList>
    </citation>
    <scope>NUCLEOTIDE SEQUENCE [LARGE SCALE GENOMIC DNA]</scope>
    <source>
        <strain evidence="2 3">DSM 14670</strain>
    </source>
</reference>
<sequence length="93" mass="10963">MIQLLSGMFVGMALAVSLFFLRFWRKSRERLFALLSLVFALLAVERSVLAFVRGDHESRHWIFLVRLLAFALLIAGIVDKNRRQPRRFTFRPR</sequence>
<dbReference type="Pfam" id="PF19447">
    <property type="entry name" value="DUF5985"/>
    <property type="match status" value="1"/>
</dbReference>
<dbReference type="EMBL" id="JARZHI010000018">
    <property type="protein sequence ID" value="MDI1432004.1"/>
    <property type="molecule type" value="Genomic_DNA"/>
</dbReference>
<accession>A0ABT6NUM1</accession>
<keyword evidence="1" id="KW-0472">Membrane</keyword>
<dbReference type="InterPro" id="IPR046027">
    <property type="entry name" value="DUF5985"/>
</dbReference>
<evidence type="ECO:0000313" key="2">
    <source>
        <dbReference type="EMBL" id="MDI1432004.1"/>
    </source>
</evidence>
<feature type="transmembrane region" description="Helical" evidence="1">
    <location>
        <begin position="6"/>
        <end position="24"/>
    </location>
</feature>
<feature type="transmembrane region" description="Helical" evidence="1">
    <location>
        <begin position="31"/>
        <end position="52"/>
    </location>
</feature>
<dbReference type="RefSeq" id="WP_232379689.1">
    <property type="nucleotide sequence ID" value="NZ_JARZHI010000018.1"/>
</dbReference>
<comment type="caution">
    <text evidence="2">The sequence shown here is derived from an EMBL/GenBank/DDBJ whole genome shotgun (WGS) entry which is preliminary data.</text>
</comment>
<evidence type="ECO:0000256" key="1">
    <source>
        <dbReference type="SAM" id="Phobius"/>
    </source>
</evidence>
<proteinExistence type="predicted"/>
<dbReference type="Proteomes" id="UP001160301">
    <property type="component" value="Unassembled WGS sequence"/>
</dbReference>
<organism evidence="2 3">
    <name type="scientific">Polyangium sorediatum</name>
    <dbReference type="NCBI Taxonomy" id="889274"/>
    <lineage>
        <taxon>Bacteria</taxon>
        <taxon>Pseudomonadati</taxon>
        <taxon>Myxococcota</taxon>
        <taxon>Polyangia</taxon>
        <taxon>Polyangiales</taxon>
        <taxon>Polyangiaceae</taxon>
        <taxon>Polyangium</taxon>
    </lineage>
</organism>
<keyword evidence="3" id="KW-1185">Reference proteome</keyword>